<evidence type="ECO:0000313" key="4">
    <source>
        <dbReference type="Proteomes" id="UP000245802"/>
    </source>
</evidence>
<keyword evidence="1" id="KW-1133">Transmembrane helix</keyword>
<dbReference type="KEGG" id="gog:C1280_03490"/>
<dbReference type="InterPro" id="IPR027558">
    <property type="entry name" value="Pre_pil_HX9DG_C"/>
</dbReference>
<dbReference type="InterPro" id="IPR045584">
    <property type="entry name" value="Pilin-like"/>
</dbReference>
<dbReference type="Pfam" id="PF07596">
    <property type="entry name" value="SBP_bac_10"/>
    <property type="match status" value="1"/>
</dbReference>
<dbReference type="PANTHER" id="PTHR30093:SF2">
    <property type="entry name" value="TYPE II SECRETION SYSTEM PROTEIN H"/>
    <property type="match status" value="1"/>
</dbReference>
<evidence type="ECO:0000259" key="2">
    <source>
        <dbReference type="Pfam" id="PF07596"/>
    </source>
</evidence>
<dbReference type="InterPro" id="IPR011453">
    <property type="entry name" value="DUF1559"/>
</dbReference>
<evidence type="ECO:0000256" key="1">
    <source>
        <dbReference type="SAM" id="Phobius"/>
    </source>
</evidence>
<reference evidence="3 4" key="1">
    <citation type="submission" date="2018-01" db="EMBL/GenBank/DDBJ databases">
        <title>G. obscuriglobus.</title>
        <authorList>
            <person name="Franke J."/>
            <person name="Blomberg W."/>
            <person name="Selmecki A."/>
        </authorList>
    </citation>
    <scope>NUCLEOTIDE SEQUENCE [LARGE SCALE GENOMIC DNA]</scope>
    <source>
        <strain evidence="3 4">DSM 5831</strain>
    </source>
</reference>
<feature type="domain" description="DUF1559" evidence="2">
    <location>
        <begin position="38"/>
        <end position="298"/>
    </location>
</feature>
<proteinExistence type="predicted"/>
<dbReference type="SUPFAM" id="SSF54523">
    <property type="entry name" value="Pili subunits"/>
    <property type="match status" value="1"/>
</dbReference>
<keyword evidence="1" id="KW-0812">Transmembrane</keyword>
<sequence>MEGVTVGPLRRNGYGLFELLVAVSICGLLVALLLPAAQKVRTAAARLSCQSSMRQVVIATHNYEATTGTLPPAFQKRAVGVSEPHLQWPLLIAPYLELEANRRQAQEDFGRSEDPFLPSPHRGLHQPLKPFICPADTRVAVPWEVTFRYSLARPRPVQMTQRIALNSYLGNAGKLSKQRDGVIVAEGGVTWVGITDGTSNTLAFGERPPPTSLLHGWLYVGWGVGGFGTLDSVIGVADLNPFKRGAPEVRCGPGPFPYRQPELNTQPDCALFQFWSLHTGGANFAFADGSVRFLTYSANEVLPALATRAGGEVASLD</sequence>
<dbReference type="PANTHER" id="PTHR30093">
    <property type="entry name" value="GENERAL SECRETION PATHWAY PROTEIN G"/>
    <property type="match status" value="1"/>
</dbReference>
<dbReference type="NCBIfam" id="TIGR04294">
    <property type="entry name" value="pre_pil_HX9DG"/>
    <property type="match status" value="1"/>
</dbReference>
<keyword evidence="1" id="KW-0472">Membrane</keyword>
<accession>A0A2Z3GVQ8</accession>
<dbReference type="Proteomes" id="UP000245802">
    <property type="component" value="Chromosome"/>
</dbReference>
<feature type="transmembrane region" description="Helical" evidence="1">
    <location>
        <begin position="16"/>
        <end position="37"/>
    </location>
</feature>
<evidence type="ECO:0000313" key="3">
    <source>
        <dbReference type="EMBL" id="AWM36162.1"/>
    </source>
</evidence>
<gene>
    <name evidence="3" type="ORF">C1280_03490</name>
</gene>
<dbReference type="AlphaFoldDB" id="A0A2Z3GVQ8"/>
<organism evidence="3 4">
    <name type="scientific">Gemmata obscuriglobus</name>
    <dbReference type="NCBI Taxonomy" id="114"/>
    <lineage>
        <taxon>Bacteria</taxon>
        <taxon>Pseudomonadati</taxon>
        <taxon>Planctomycetota</taxon>
        <taxon>Planctomycetia</taxon>
        <taxon>Gemmatales</taxon>
        <taxon>Gemmataceae</taxon>
        <taxon>Gemmata</taxon>
    </lineage>
</organism>
<dbReference type="EMBL" id="CP025958">
    <property type="protein sequence ID" value="AWM36162.1"/>
    <property type="molecule type" value="Genomic_DNA"/>
</dbReference>
<dbReference type="Gene3D" id="3.30.700.10">
    <property type="entry name" value="Glycoprotein, Type 4 Pilin"/>
    <property type="match status" value="1"/>
</dbReference>
<keyword evidence="4" id="KW-1185">Reference proteome</keyword>
<name>A0A2Z3GVQ8_9BACT</name>
<protein>
    <submittedName>
        <fullName evidence="3">DUF1559 domain-containing protein</fullName>
    </submittedName>
</protein>